<dbReference type="Proteomes" id="UP001054821">
    <property type="component" value="Chromosome 8"/>
</dbReference>
<protein>
    <submittedName>
        <fullName evidence="1">Uncharacterized protein</fullName>
    </submittedName>
</protein>
<evidence type="ECO:0000313" key="2">
    <source>
        <dbReference type="Proteomes" id="UP001054821"/>
    </source>
</evidence>
<dbReference type="AlphaFoldDB" id="A0AAD4V0C1"/>
<comment type="caution">
    <text evidence="1">The sequence shown here is derived from an EMBL/GenBank/DDBJ whole genome shotgun (WGS) entry which is preliminary data.</text>
</comment>
<gene>
    <name evidence="1" type="ORF">L3X38_044630</name>
</gene>
<keyword evidence="2" id="KW-1185">Reference proteome</keyword>
<organism evidence="1 2">
    <name type="scientific">Prunus dulcis</name>
    <name type="common">Almond</name>
    <name type="synonym">Amygdalus dulcis</name>
    <dbReference type="NCBI Taxonomy" id="3755"/>
    <lineage>
        <taxon>Eukaryota</taxon>
        <taxon>Viridiplantae</taxon>
        <taxon>Streptophyta</taxon>
        <taxon>Embryophyta</taxon>
        <taxon>Tracheophyta</taxon>
        <taxon>Spermatophyta</taxon>
        <taxon>Magnoliopsida</taxon>
        <taxon>eudicotyledons</taxon>
        <taxon>Gunneridae</taxon>
        <taxon>Pentapetalae</taxon>
        <taxon>rosids</taxon>
        <taxon>fabids</taxon>
        <taxon>Rosales</taxon>
        <taxon>Rosaceae</taxon>
        <taxon>Amygdaloideae</taxon>
        <taxon>Amygdaleae</taxon>
        <taxon>Prunus</taxon>
    </lineage>
</organism>
<reference evidence="1 2" key="1">
    <citation type="journal article" date="2022" name="G3 (Bethesda)">
        <title>Whole-genome sequence and methylome profiling of the almond [Prunus dulcis (Mill.) D.A. Webb] cultivar 'Nonpareil'.</title>
        <authorList>
            <person name="D'Amico-Willman K.M."/>
            <person name="Ouma W.Z."/>
            <person name="Meulia T."/>
            <person name="Sideli G.M."/>
            <person name="Gradziel T.M."/>
            <person name="Fresnedo-Ramirez J."/>
        </authorList>
    </citation>
    <scope>NUCLEOTIDE SEQUENCE [LARGE SCALE GENOMIC DNA]</scope>
    <source>
        <strain evidence="1">Clone GOH B32 T37-40</strain>
    </source>
</reference>
<sequence length="98" mass="11180">MTIFLMSRRYVPYALLDCIIVADHKYRVLASHMVKIGPYLSAMAARVLKTGPRSLWRWPLIGKAPDGCGANMPLILWLWILTLHRYRTKTKRPAIASG</sequence>
<proteinExistence type="predicted"/>
<accession>A0AAD4V0C1</accession>
<evidence type="ECO:0000313" key="1">
    <source>
        <dbReference type="EMBL" id="KAI5315454.1"/>
    </source>
</evidence>
<dbReference type="EMBL" id="JAJFAZ020000008">
    <property type="protein sequence ID" value="KAI5315454.1"/>
    <property type="molecule type" value="Genomic_DNA"/>
</dbReference>
<name>A0AAD4V0C1_PRUDU</name>